<gene>
    <name evidence="2" type="ordered locus">Mpal_0340</name>
</gene>
<sequence length="328" mass="34386" precursor="true">MKDKIWYMIAVLCLVCMLAGPVSALSITSDKHSLKSGENLTVNVSGMTNGTFFDLKVTNHQEIQSLANVFGNSNITIPFEISGAAFTISETNTTENSVTIGEYEIQPGEIKEEGQYHEMSYNGSSVNGLFSHNNTLNEIVEGTVITKWVATPMAGAKIVTSTAELNGTKVDGPENFDLNTSAYSANPATIDVEILANDTIAYKDTFFLEQGTLPAIIPTLIPGGSSASGSNDYTGATWTATPVANNTTANMTANVTPVISVTPPVSTTTGQPGEVVTSTGTKITETTTDLSGAATTANTSTTQPAGAPFALITLIGLGLACLMIHNRR</sequence>
<dbReference type="eggNOG" id="arCOG09443">
    <property type="taxonomic scope" value="Archaea"/>
</dbReference>
<organism evidence="2 3">
    <name type="scientific">Methanosphaerula palustris (strain ATCC BAA-1556 / DSM 19958 / E1-9c)</name>
    <dbReference type="NCBI Taxonomy" id="521011"/>
    <lineage>
        <taxon>Archaea</taxon>
        <taxon>Methanobacteriati</taxon>
        <taxon>Methanobacteriota</taxon>
        <taxon>Stenosarchaea group</taxon>
        <taxon>Methanomicrobia</taxon>
        <taxon>Methanomicrobiales</taxon>
        <taxon>Methanoregulaceae</taxon>
        <taxon>Methanosphaerula</taxon>
    </lineage>
</organism>
<dbReference type="KEGG" id="mpl:Mpal_0340"/>
<accession>B8GJR8</accession>
<dbReference type="GeneID" id="7272645"/>
<keyword evidence="1" id="KW-1133">Transmembrane helix</keyword>
<keyword evidence="1" id="KW-0812">Transmembrane</keyword>
<keyword evidence="1" id="KW-0472">Membrane</keyword>
<name>B8GJR8_METPE</name>
<evidence type="ECO:0000313" key="3">
    <source>
        <dbReference type="Proteomes" id="UP000002457"/>
    </source>
</evidence>
<evidence type="ECO:0000256" key="1">
    <source>
        <dbReference type="SAM" id="Phobius"/>
    </source>
</evidence>
<reference evidence="2 3" key="1">
    <citation type="journal article" date="2015" name="Genome Announc.">
        <title>Complete Genome Sequence of Methanosphaerula palustris E1-9CT, a Hydrogenotrophic Methanogen Isolated from a Minerotrophic Fen Peatland.</title>
        <authorList>
            <person name="Cadillo-Quiroz H."/>
            <person name="Browne P."/>
            <person name="Kyrpides N."/>
            <person name="Woyke T."/>
            <person name="Goodwin L."/>
            <person name="Detter C."/>
            <person name="Yavitt J.B."/>
            <person name="Zinder S.H."/>
        </authorList>
    </citation>
    <scope>NUCLEOTIDE SEQUENCE [LARGE SCALE GENOMIC DNA]</scope>
    <source>
        <strain evidence="3">ATCC BAA-1556 / DSM 19958 / E1-9c</strain>
    </source>
</reference>
<dbReference type="RefSeq" id="WP_012617041.1">
    <property type="nucleotide sequence ID" value="NC_011832.1"/>
</dbReference>
<dbReference type="HOGENOM" id="CLU_073249_0_0_2"/>
<dbReference type="Proteomes" id="UP000002457">
    <property type="component" value="Chromosome"/>
</dbReference>
<dbReference type="EMBL" id="CP001338">
    <property type="protein sequence ID" value="ACL15722.1"/>
    <property type="molecule type" value="Genomic_DNA"/>
</dbReference>
<keyword evidence="3" id="KW-1185">Reference proteome</keyword>
<evidence type="ECO:0000313" key="2">
    <source>
        <dbReference type="EMBL" id="ACL15722.1"/>
    </source>
</evidence>
<feature type="transmembrane region" description="Helical" evidence="1">
    <location>
        <begin position="305"/>
        <end position="324"/>
    </location>
</feature>
<protein>
    <submittedName>
        <fullName evidence="2">Uncharacterized protein</fullName>
    </submittedName>
</protein>
<dbReference type="AlphaFoldDB" id="B8GJR8"/>
<proteinExistence type="predicted"/>